<organism evidence="1 2">
    <name type="scientific">Bradyrhizobium elkanii</name>
    <dbReference type="NCBI Taxonomy" id="29448"/>
    <lineage>
        <taxon>Bacteria</taxon>
        <taxon>Pseudomonadati</taxon>
        <taxon>Pseudomonadota</taxon>
        <taxon>Alphaproteobacteria</taxon>
        <taxon>Hyphomicrobiales</taxon>
        <taxon>Nitrobacteraceae</taxon>
        <taxon>Bradyrhizobium</taxon>
    </lineage>
</organism>
<dbReference type="Proteomes" id="UP000305095">
    <property type="component" value="Unassembled WGS sequence"/>
</dbReference>
<proteinExistence type="predicted"/>
<evidence type="ECO:0000313" key="2">
    <source>
        <dbReference type="Proteomes" id="UP000305095"/>
    </source>
</evidence>
<name>A0A4U6S2K2_BRAEL</name>
<dbReference type="RefSeq" id="WP_137478756.1">
    <property type="nucleotide sequence ID" value="NZ_SZZP01000007.1"/>
</dbReference>
<reference evidence="1 2" key="1">
    <citation type="submission" date="2019-05" db="EMBL/GenBank/DDBJ databases">
        <title>Draft Genome of Bradyrhizobium elkanii strain SEMIA 938, Used in Commercial Inoculants for Lupinus spp. in Brazil.</title>
        <authorList>
            <person name="Hungria M."/>
            <person name="Delamuta J.R.M."/>
            <person name="Ribeiro R.A."/>
            <person name="Nogueira M.A."/>
        </authorList>
    </citation>
    <scope>NUCLEOTIDE SEQUENCE [LARGE SCALE GENOMIC DNA]</scope>
    <source>
        <strain evidence="1 2">Semia 938</strain>
    </source>
</reference>
<comment type="caution">
    <text evidence="1">The sequence shown here is derived from an EMBL/GenBank/DDBJ whole genome shotgun (WGS) entry which is preliminary data.</text>
</comment>
<sequence length="132" mass="14863">MLRFEYMPSDFHPLFLFLGEAADLAALAMLLRRFAENPQSIAVAERIPGAVSRDALVLAPADNEFGMRDLGRGHFAWKLTDWQAERIAERIELLTPEDNKSGSEIVEIGSEGEIPVKLSRGEFTDDFLITRR</sequence>
<dbReference type="EMBL" id="SZZP01000007">
    <property type="protein sequence ID" value="TKV81241.1"/>
    <property type="molecule type" value="Genomic_DNA"/>
</dbReference>
<accession>A0A4U6S2K2</accession>
<protein>
    <submittedName>
        <fullName evidence="1">Uncharacterized protein</fullName>
    </submittedName>
</protein>
<dbReference type="AlphaFoldDB" id="A0A4U6S2K2"/>
<evidence type="ECO:0000313" key="1">
    <source>
        <dbReference type="EMBL" id="TKV81241.1"/>
    </source>
</evidence>
<gene>
    <name evidence="1" type="ORF">FDV58_14095</name>
</gene>